<sequence length="496" mass="56848">MNDFLYNLYSILVETFIFWNVCFLLIYGVLLSTSSKLGYPLLNVNLGWLTLLISVFCLLLEFSQYPLNLTNWNNFLICDSFAHGMKIIILIAFLTWILLSFSYIVEEKMNSFEFWILVLLALIAMLLVVQSYDLLSIYLTIEFQSLIFYVLASLKRTSEFSTEAGLKYFVLGAFSSALLLFGSSMLYSLTGLTNLGDLSKFFSGMFSNEIILYNNIILGFFILIAFLFKFSAAPFHMWAPDVYEGAPTNVTAFFSILPKLAVISLLFRFLIFTFFDFIFLWRDLILINVILSALIGTLGALLQNKWKRFFAYSSISHVGFLLLALLTGDFESISSALFYIIVYIITMIGIFSFIMSLRFFTYAKNYQTRYLTDLNSLAKSNILLAFSLMVLLFSMAGIPPLAGFFSKFYVILAALQLNAFGISIFMILMSCIACFYYIRLIKRMYFEEKMNYLFLIVTNKSNSIILGSSILFILLLFLDLEIVSIFSTWLSFPLIN</sequence>
<dbReference type="GO" id="GO:0008137">
    <property type="term" value="F:NADH dehydrogenase (ubiquinone) activity"/>
    <property type="evidence" value="ECO:0007669"/>
    <property type="project" value="InterPro"/>
</dbReference>
<feature type="transmembrane region" description="Helical" evidence="5">
    <location>
        <begin position="6"/>
        <end position="30"/>
    </location>
</feature>
<dbReference type="EMBL" id="KJ398163">
    <property type="protein sequence ID" value="AHX02531.1"/>
    <property type="molecule type" value="Genomic_DNA"/>
</dbReference>
<evidence type="ECO:0000256" key="3">
    <source>
        <dbReference type="ARBA" id="ARBA00022989"/>
    </source>
</evidence>
<evidence type="ECO:0000313" key="7">
    <source>
        <dbReference type="EMBL" id="AHX02531.1"/>
    </source>
</evidence>
<evidence type="ECO:0000256" key="1">
    <source>
        <dbReference type="ARBA" id="ARBA00004141"/>
    </source>
</evidence>
<comment type="subcellular location">
    <subcellularLocation>
        <location evidence="1">Membrane</location>
        <topology evidence="1">Multi-pass membrane protein</topology>
    </subcellularLocation>
</comment>
<reference evidence="7" key="1">
    <citation type="submission" date="2014-02" db="EMBL/GenBank/DDBJ databases">
        <title>Complete mitochondrion genomes reveal florideophycean red algal diversity.</title>
        <authorList>
            <person name="Yang E.C."/>
            <person name="Yoon H.S."/>
        </authorList>
    </citation>
    <scope>NUCLEOTIDE SEQUENCE</scope>
</reference>
<dbReference type="InterPro" id="IPR010096">
    <property type="entry name" value="NADH-Q_OxRdtase_suN/2"/>
</dbReference>
<protein>
    <submittedName>
        <fullName evidence="7">NADH dehydrogenase subunit 2</fullName>
    </submittedName>
</protein>
<dbReference type="PANTHER" id="PTHR22773">
    <property type="entry name" value="NADH DEHYDROGENASE"/>
    <property type="match status" value="1"/>
</dbReference>
<feature type="transmembrane region" description="Helical" evidence="5">
    <location>
        <begin position="470"/>
        <end position="492"/>
    </location>
</feature>
<feature type="transmembrane region" description="Helical" evidence="5">
    <location>
        <begin position="166"/>
        <end position="190"/>
    </location>
</feature>
<feature type="transmembrane region" description="Helical" evidence="5">
    <location>
        <begin position="309"/>
        <end position="330"/>
    </location>
</feature>
<dbReference type="Pfam" id="PF00361">
    <property type="entry name" value="Proton_antipo_M"/>
    <property type="match status" value="1"/>
</dbReference>
<dbReference type="GO" id="GO:0016020">
    <property type="term" value="C:membrane"/>
    <property type="evidence" value="ECO:0007669"/>
    <property type="project" value="UniProtKB-SubCell"/>
</dbReference>
<feature type="transmembrane region" description="Helical" evidence="5">
    <location>
        <begin position="285"/>
        <end position="302"/>
    </location>
</feature>
<keyword evidence="4 5" id="KW-0472">Membrane</keyword>
<dbReference type="GO" id="GO:0042773">
    <property type="term" value="P:ATP synthesis coupled electron transport"/>
    <property type="evidence" value="ECO:0007669"/>
    <property type="project" value="InterPro"/>
</dbReference>
<name>A0A0E3DBM1_9FLOR</name>
<feature type="domain" description="NADH:quinone oxidoreductase/Mrp antiporter transmembrane" evidence="6">
    <location>
        <begin position="131"/>
        <end position="432"/>
    </location>
</feature>
<evidence type="ECO:0000259" key="6">
    <source>
        <dbReference type="Pfam" id="PF00361"/>
    </source>
</evidence>
<keyword evidence="3 5" id="KW-1133">Transmembrane helix</keyword>
<organism evidence="7">
    <name type="scientific">Schizymenia dubyi</name>
    <dbReference type="NCBI Taxonomy" id="38368"/>
    <lineage>
        <taxon>Eukaryota</taxon>
        <taxon>Rhodophyta</taxon>
        <taxon>Florideophyceae</taxon>
        <taxon>Rhodymeniophycidae</taxon>
        <taxon>Nemastomatales</taxon>
        <taxon>Schizymeniaceae</taxon>
        <taxon>Schizymenia</taxon>
    </lineage>
</organism>
<evidence type="ECO:0000256" key="4">
    <source>
        <dbReference type="ARBA" id="ARBA00023136"/>
    </source>
</evidence>
<feature type="transmembrane region" description="Helical" evidence="5">
    <location>
        <begin position="336"/>
        <end position="360"/>
    </location>
</feature>
<evidence type="ECO:0000256" key="5">
    <source>
        <dbReference type="SAM" id="Phobius"/>
    </source>
</evidence>
<dbReference type="HAMAP" id="MF_00445">
    <property type="entry name" value="NDH1_NuoN_1"/>
    <property type="match status" value="1"/>
</dbReference>
<dbReference type="AlphaFoldDB" id="A0A0E3DBM1"/>
<feature type="transmembrane region" description="Helical" evidence="5">
    <location>
        <begin position="210"/>
        <end position="228"/>
    </location>
</feature>
<feature type="transmembrane region" description="Helical" evidence="5">
    <location>
        <begin position="260"/>
        <end position="279"/>
    </location>
</feature>
<feature type="transmembrane region" description="Helical" evidence="5">
    <location>
        <begin position="408"/>
        <end position="438"/>
    </location>
</feature>
<geneLocation type="mitochondrion" evidence="7"/>
<feature type="transmembrane region" description="Helical" evidence="5">
    <location>
        <begin position="85"/>
        <end position="105"/>
    </location>
</feature>
<keyword evidence="7" id="KW-0496">Mitochondrion</keyword>
<feature type="transmembrane region" description="Helical" evidence="5">
    <location>
        <begin position="42"/>
        <end position="65"/>
    </location>
</feature>
<dbReference type="NCBIfam" id="TIGR01770">
    <property type="entry name" value="NDH_I_N"/>
    <property type="match status" value="1"/>
</dbReference>
<proteinExistence type="inferred from homology"/>
<gene>
    <name evidence="7" type="primary">nad2</name>
    <name evidence="7" type="ORF">Sduby.mt.27</name>
</gene>
<keyword evidence="2 5" id="KW-0812">Transmembrane</keyword>
<feature type="transmembrane region" description="Helical" evidence="5">
    <location>
        <begin position="381"/>
        <end position="402"/>
    </location>
</feature>
<evidence type="ECO:0000256" key="2">
    <source>
        <dbReference type="ARBA" id="ARBA00022692"/>
    </source>
</evidence>
<feature type="transmembrane region" description="Helical" evidence="5">
    <location>
        <begin position="135"/>
        <end position="154"/>
    </location>
</feature>
<accession>A0A0E3DBM1</accession>
<dbReference type="InterPro" id="IPR001750">
    <property type="entry name" value="ND/Mrp_TM"/>
</dbReference>
<feature type="transmembrane region" description="Helical" evidence="5">
    <location>
        <begin position="112"/>
        <end position="129"/>
    </location>
</feature>